<accession>A0ABN2SCD1</accession>
<keyword evidence="1" id="KW-0812">Transmembrane</keyword>
<keyword evidence="3" id="KW-1185">Reference proteome</keyword>
<organism evidence="2 3">
    <name type="scientific">Catenulispora subtropica</name>
    <dbReference type="NCBI Taxonomy" id="450798"/>
    <lineage>
        <taxon>Bacteria</taxon>
        <taxon>Bacillati</taxon>
        <taxon>Actinomycetota</taxon>
        <taxon>Actinomycetes</taxon>
        <taxon>Catenulisporales</taxon>
        <taxon>Catenulisporaceae</taxon>
        <taxon>Catenulispora</taxon>
    </lineage>
</organism>
<feature type="transmembrane region" description="Helical" evidence="1">
    <location>
        <begin position="38"/>
        <end position="60"/>
    </location>
</feature>
<proteinExistence type="predicted"/>
<keyword evidence="1" id="KW-0472">Membrane</keyword>
<evidence type="ECO:0000256" key="1">
    <source>
        <dbReference type="SAM" id="Phobius"/>
    </source>
</evidence>
<dbReference type="EMBL" id="BAAAQM010000031">
    <property type="protein sequence ID" value="GAA1983228.1"/>
    <property type="molecule type" value="Genomic_DNA"/>
</dbReference>
<reference evidence="2 3" key="1">
    <citation type="journal article" date="2019" name="Int. J. Syst. Evol. Microbiol.">
        <title>The Global Catalogue of Microorganisms (GCM) 10K type strain sequencing project: providing services to taxonomists for standard genome sequencing and annotation.</title>
        <authorList>
            <consortium name="The Broad Institute Genomics Platform"/>
            <consortium name="The Broad Institute Genome Sequencing Center for Infectious Disease"/>
            <person name="Wu L."/>
            <person name="Ma J."/>
        </authorList>
    </citation>
    <scope>NUCLEOTIDE SEQUENCE [LARGE SCALE GENOMIC DNA]</scope>
    <source>
        <strain evidence="2 3">JCM 16013</strain>
    </source>
</reference>
<name>A0ABN2SCD1_9ACTN</name>
<feature type="transmembrane region" description="Helical" evidence="1">
    <location>
        <begin position="72"/>
        <end position="92"/>
    </location>
</feature>
<comment type="caution">
    <text evidence="2">The sequence shown here is derived from an EMBL/GenBank/DDBJ whole genome shotgun (WGS) entry which is preliminary data.</text>
</comment>
<dbReference type="RefSeq" id="WP_344659647.1">
    <property type="nucleotide sequence ID" value="NZ_BAAAQM010000031.1"/>
</dbReference>
<feature type="transmembrane region" description="Helical" evidence="1">
    <location>
        <begin position="7"/>
        <end position="26"/>
    </location>
</feature>
<protein>
    <submittedName>
        <fullName evidence="2">Uncharacterized protein</fullName>
    </submittedName>
</protein>
<keyword evidence="1" id="KW-1133">Transmembrane helix</keyword>
<dbReference type="Proteomes" id="UP001499854">
    <property type="component" value="Unassembled WGS sequence"/>
</dbReference>
<evidence type="ECO:0000313" key="2">
    <source>
        <dbReference type="EMBL" id="GAA1983228.1"/>
    </source>
</evidence>
<evidence type="ECO:0000313" key="3">
    <source>
        <dbReference type="Proteomes" id="UP001499854"/>
    </source>
</evidence>
<sequence length="99" mass="10277">MKALRYTTILAGTGVALYGVVGLLTAPEVRRPADVTAWLLGGVVLHDAVLAPVVFALCWLAARTTSPRVRRALAAALLVAGATTLVAAPILLHGRVAIR</sequence>
<gene>
    <name evidence="2" type="ORF">GCM10009838_51120</name>
</gene>